<comment type="caution">
    <text evidence="3">The sequence shown here is derived from an EMBL/GenBank/DDBJ whole genome shotgun (WGS) entry which is preliminary data.</text>
</comment>
<evidence type="ECO:0000313" key="4">
    <source>
        <dbReference type="Proteomes" id="UP000297299"/>
    </source>
</evidence>
<protein>
    <submittedName>
        <fullName evidence="3">Uncharacterized protein</fullName>
    </submittedName>
</protein>
<feature type="compositionally biased region" description="Basic and acidic residues" evidence="2">
    <location>
        <begin position="114"/>
        <end position="124"/>
    </location>
</feature>
<feature type="compositionally biased region" description="Basic and acidic residues" evidence="2">
    <location>
        <begin position="253"/>
        <end position="280"/>
    </location>
</feature>
<gene>
    <name evidence="3" type="ORF">BOTCAL_0108g00170</name>
</gene>
<feature type="region of interest" description="Disordered" evidence="2">
    <location>
        <begin position="253"/>
        <end position="282"/>
    </location>
</feature>
<name>A0A4Y8D7X6_9HELO</name>
<keyword evidence="4" id="KW-1185">Reference proteome</keyword>
<dbReference type="EMBL" id="PHWZ01000108">
    <property type="protein sequence ID" value="TEY70262.1"/>
    <property type="molecule type" value="Genomic_DNA"/>
</dbReference>
<proteinExistence type="predicted"/>
<sequence length="302" mass="34748">MASEDHGKIHTEDLSGHIAHQDRGEKAYHCPLCLGSGRIPRRMNNIAERSVASVDGKIPEQRKSEVRAIELLWTTLNDEEKCEFEQKREDEKRKTSDAIKATPQSVVSESKGPGNEKARRESRVNKFVRASASQGNELKDEKKKGLKSMNKSMDEATFGEDELDNHQHRILSERMKQVAENAAKLQKLRDEDQGLEERANQIMETDGAEGLEELEVMNKFYEHQINRLQNMNGRKMERKEFGERVNRDIDVDFEGGRELKDSHQSDDHKTKKLEDEERNNMGRVESLVNHKKIIEDIEKGNS</sequence>
<feature type="compositionally biased region" description="Basic and acidic residues" evidence="2">
    <location>
        <begin position="83"/>
        <end position="97"/>
    </location>
</feature>
<evidence type="ECO:0000256" key="1">
    <source>
        <dbReference type="SAM" id="Coils"/>
    </source>
</evidence>
<dbReference type="AlphaFoldDB" id="A0A4Y8D7X6"/>
<keyword evidence="1" id="KW-0175">Coiled coil</keyword>
<evidence type="ECO:0000313" key="3">
    <source>
        <dbReference type="EMBL" id="TEY70262.1"/>
    </source>
</evidence>
<evidence type="ECO:0000256" key="2">
    <source>
        <dbReference type="SAM" id="MobiDB-lite"/>
    </source>
</evidence>
<dbReference type="OrthoDB" id="3529717at2759"/>
<dbReference type="Proteomes" id="UP000297299">
    <property type="component" value="Unassembled WGS sequence"/>
</dbReference>
<feature type="region of interest" description="Disordered" evidence="2">
    <location>
        <begin position="1"/>
        <end position="23"/>
    </location>
</feature>
<feature type="coiled-coil region" evidence="1">
    <location>
        <begin position="168"/>
        <end position="231"/>
    </location>
</feature>
<feature type="region of interest" description="Disordered" evidence="2">
    <location>
        <begin position="82"/>
        <end position="163"/>
    </location>
</feature>
<accession>A0A4Y8D7X6</accession>
<reference evidence="3 4" key="1">
    <citation type="submission" date="2017-11" db="EMBL/GenBank/DDBJ databases">
        <title>Comparative genomics of Botrytis spp.</title>
        <authorList>
            <person name="Valero-Jimenez C.A."/>
            <person name="Tapia P."/>
            <person name="Veloso J."/>
            <person name="Silva-Moreno E."/>
            <person name="Staats M."/>
            <person name="Valdes J.H."/>
            <person name="Van Kan J.A.L."/>
        </authorList>
    </citation>
    <scope>NUCLEOTIDE SEQUENCE [LARGE SCALE GENOMIC DNA]</scope>
    <source>
        <strain evidence="3 4">MUCL2830</strain>
    </source>
</reference>
<organism evidence="3 4">
    <name type="scientific">Botryotinia calthae</name>
    <dbReference type="NCBI Taxonomy" id="38488"/>
    <lineage>
        <taxon>Eukaryota</taxon>
        <taxon>Fungi</taxon>
        <taxon>Dikarya</taxon>
        <taxon>Ascomycota</taxon>
        <taxon>Pezizomycotina</taxon>
        <taxon>Leotiomycetes</taxon>
        <taxon>Helotiales</taxon>
        <taxon>Sclerotiniaceae</taxon>
        <taxon>Botryotinia</taxon>
    </lineage>
</organism>